<evidence type="ECO:0000259" key="2">
    <source>
        <dbReference type="Pfam" id="PF01471"/>
    </source>
</evidence>
<evidence type="ECO:0000313" key="4">
    <source>
        <dbReference type="Proteomes" id="UP001596157"/>
    </source>
</evidence>
<protein>
    <submittedName>
        <fullName evidence="3">Peptidoglycan-binding protein</fullName>
    </submittedName>
</protein>
<dbReference type="InterPro" id="IPR036366">
    <property type="entry name" value="PGBDSf"/>
</dbReference>
<feature type="region of interest" description="Disordered" evidence="1">
    <location>
        <begin position="116"/>
        <end position="158"/>
    </location>
</feature>
<evidence type="ECO:0000313" key="3">
    <source>
        <dbReference type="EMBL" id="MFC5287091.1"/>
    </source>
</evidence>
<reference evidence="4" key="1">
    <citation type="journal article" date="2019" name="Int. J. Syst. Evol. Microbiol.">
        <title>The Global Catalogue of Microorganisms (GCM) 10K type strain sequencing project: providing services to taxonomists for standard genome sequencing and annotation.</title>
        <authorList>
            <consortium name="The Broad Institute Genomics Platform"/>
            <consortium name="The Broad Institute Genome Sequencing Center for Infectious Disease"/>
            <person name="Wu L."/>
            <person name="Ma J."/>
        </authorList>
    </citation>
    <scope>NUCLEOTIDE SEQUENCE [LARGE SCALE GENOMIC DNA]</scope>
    <source>
        <strain evidence="4">CCUG 59778</strain>
    </source>
</reference>
<organism evidence="3 4">
    <name type="scientific">Actinokineospora guangxiensis</name>
    <dbReference type="NCBI Taxonomy" id="1490288"/>
    <lineage>
        <taxon>Bacteria</taxon>
        <taxon>Bacillati</taxon>
        <taxon>Actinomycetota</taxon>
        <taxon>Actinomycetes</taxon>
        <taxon>Pseudonocardiales</taxon>
        <taxon>Pseudonocardiaceae</taxon>
        <taxon>Actinokineospora</taxon>
    </lineage>
</organism>
<dbReference type="Gene3D" id="1.10.101.10">
    <property type="entry name" value="PGBD-like superfamily/PGBD"/>
    <property type="match status" value="1"/>
</dbReference>
<evidence type="ECO:0000256" key="1">
    <source>
        <dbReference type="SAM" id="MobiDB-lite"/>
    </source>
</evidence>
<proteinExistence type="predicted"/>
<sequence length="180" mass="19591">MTDLPPLSAGESLRPGDANDHVLALQQRLTDHGYLHDAPDGVYGESTEAAVREFQRERGLIEDGVVGERTWEDVGTLGAGDAAQAVDQEAGGLHTGDLSEDGHWRWSGQDWVPAHQAEPEQDHTASEDHRSAAEPGLVSEDGQWVWDGEQWRANPPQELTPELFQEVIAQSIQVTPSGTV</sequence>
<dbReference type="InterPro" id="IPR002477">
    <property type="entry name" value="Peptidoglycan-bd-like"/>
</dbReference>
<gene>
    <name evidence="3" type="ORF">ACFPM7_08515</name>
</gene>
<dbReference type="RefSeq" id="WP_378245683.1">
    <property type="nucleotide sequence ID" value="NZ_JBHSKF010000003.1"/>
</dbReference>
<comment type="caution">
    <text evidence="3">The sequence shown here is derived from an EMBL/GenBank/DDBJ whole genome shotgun (WGS) entry which is preliminary data.</text>
</comment>
<dbReference type="EMBL" id="JBHSKF010000003">
    <property type="protein sequence ID" value="MFC5287091.1"/>
    <property type="molecule type" value="Genomic_DNA"/>
</dbReference>
<accession>A0ABW0EME8</accession>
<feature type="domain" description="Peptidoglycan binding-like" evidence="2">
    <location>
        <begin position="20"/>
        <end position="72"/>
    </location>
</feature>
<dbReference type="SUPFAM" id="SSF47090">
    <property type="entry name" value="PGBD-like"/>
    <property type="match status" value="1"/>
</dbReference>
<feature type="compositionally biased region" description="Basic and acidic residues" evidence="1">
    <location>
        <begin position="117"/>
        <end position="132"/>
    </location>
</feature>
<dbReference type="InterPro" id="IPR036365">
    <property type="entry name" value="PGBD-like_sf"/>
</dbReference>
<dbReference type="Pfam" id="PF01471">
    <property type="entry name" value="PG_binding_1"/>
    <property type="match status" value="1"/>
</dbReference>
<keyword evidence="4" id="KW-1185">Reference proteome</keyword>
<name>A0ABW0EME8_9PSEU</name>
<dbReference type="Proteomes" id="UP001596157">
    <property type="component" value="Unassembled WGS sequence"/>
</dbReference>